<dbReference type="Pfam" id="PF02879">
    <property type="entry name" value="PGM_PMM_II"/>
    <property type="match status" value="1"/>
</dbReference>
<dbReference type="PRINTS" id="PR00509">
    <property type="entry name" value="PGMPMM"/>
</dbReference>
<evidence type="ECO:0000259" key="12">
    <source>
        <dbReference type="Pfam" id="PF02880"/>
    </source>
</evidence>
<dbReference type="InterPro" id="IPR050060">
    <property type="entry name" value="Phosphoglucosamine_mutase"/>
</dbReference>
<dbReference type="GO" id="GO:0004615">
    <property type="term" value="F:phosphomannomutase activity"/>
    <property type="evidence" value="ECO:0007669"/>
    <property type="project" value="TreeGrafter"/>
</dbReference>
<dbReference type="GO" id="GO:0005829">
    <property type="term" value="C:cytosol"/>
    <property type="evidence" value="ECO:0007669"/>
    <property type="project" value="TreeGrafter"/>
</dbReference>
<dbReference type="Pfam" id="PF02878">
    <property type="entry name" value="PGM_PMM_I"/>
    <property type="match status" value="1"/>
</dbReference>
<feature type="domain" description="Alpha-D-phosphohexomutase alpha/beta/alpha" evidence="11">
    <location>
        <begin position="160"/>
        <end position="256"/>
    </location>
</feature>
<dbReference type="HAMAP" id="MF_01554_B">
    <property type="entry name" value="GlmM_B"/>
    <property type="match status" value="1"/>
</dbReference>
<dbReference type="PANTHER" id="PTHR42946:SF1">
    <property type="entry name" value="PHOSPHOGLUCOMUTASE (ALPHA-D-GLUCOSE-1,6-BISPHOSPHATE-DEPENDENT)"/>
    <property type="match status" value="1"/>
</dbReference>
<dbReference type="Pfam" id="PF00408">
    <property type="entry name" value="PGM_PMM_IV"/>
    <property type="match status" value="1"/>
</dbReference>
<dbReference type="FunFam" id="3.40.120.10:FF:000003">
    <property type="entry name" value="Phosphoglucosamine mutase"/>
    <property type="match status" value="1"/>
</dbReference>
<protein>
    <recommendedName>
        <fullName evidence="6 8">Phosphoglucosamine mutase</fullName>
        <ecNumber evidence="6 8">5.4.2.10</ecNumber>
    </recommendedName>
</protein>
<dbReference type="EC" id="5.4.2.10" evidence="6 8"/>
<evidence type="ECO:0000256" key="2">
    <source>
        <dbReference type="ARBA" id="ARBA00022553"/>
    </source>
</evidence>
<dbReference type="CDD" id="cd05802">
    <property type="entry name" value="GlmM"/>
    <property type="match status" value="1"/>
</dbReference>
<comment type="similarity">
    <text evidence="1 6 7">Belongs to the phosphohexose mutase family.</text>
</comment>
<evidence type="ECO:0000256" key="3">
    <source>
        <dbReference type="ARBA" id="ARBA00022723"/>
    </source>
</evidence>
<evidence type="ECO:0000256" key="1">
    <source>
        <dbReference type="ARBA" id="ARBA00010231"/>
    </source>
</evidence>
<dbReference type="GO" id="GO:0009252">
    <property type="term" value="P:peptidoglycan biosynthetic process"/>
    <property type="evidence" value="ECO:0007669"/>
    <property type="project" value="TreeGrafter"/>
</dbReference>
<keyword evidence="4 6" id="KW-0460">Magnesium</keyword>
<dbReference type="InterPro" id="IPR005845">
    <property type="entry name" value="A-D-PHexomutase_a/b/a-II"/>
</dbReference>
<dbReference type="PANTHER" id="PTHR42946">
    <property type="entry name" value="PHOSPHOHEXOSE MUTASE"/>
    <property type="match status" value="1"/>
</dbReference>
<comment type="PTM">
    <text evidence="6">Activated by phosphorylation.</text>
</comment>
<dbReference type="SUPFAM" id="SSF55957">
    <property type="entry name" value="Phosphoglucomutase, C-terminal domain"/>
    <property type="match status" value="1"/>
</dbReference>
<sequence>MARKYFGTDGIRGLANGDKLTPELAMKVGMAAGTRFVRGDHRNRVVIGKDTRRSGYMLENALAAGFTAVGMDVYFLGPMPTPAVAMLTRSLRADLGVMISASHNPYDDNGIKFFRPDGYKLSDEVEAEIERLIETDMSKLLAHGMKIGRAHRDEEARTRYVEYAKRTLPRGMDLSGLRVVLDCANGAAHKVAPMALWELGAEVIAIGIEPDGYNINYKVGSTAPDAVAAKVKEVRADIGIALDGDADRVIIIDEKGNVVDGDQFMAVIAQSWMERELLQGGGIVATVMSNLGLERYLLGLGLTLERTQVGDRYVLEAMRAKGFNVGGEQSGHIILSDYTTTGDGLVAALQLLSVLKQQDKPISEICSRFDKVPQLLRSIRFRSGRPLEHKQVIQAIADGQALLGTGGRLVVRPSGTEPVIRVMGEADDASLVETVVSQIEAAIRDVA</sequence>
<evidence type="ECO:0000259" key="10">
    <source>
        <dbReference type="Pfam" id="PF02878"/>
    </source>
</evidence>
<feature type="binding site" evidence="6">
    <location>
        <position position="245"/>
    </location>
    <ligand>
        <name>Mg(2+)</name>
        <dbReference type="ChEBI" id="CHEBI:18420"/>
    </ligand>
</feature>
<evidence type="ECO:0000256" key="8">
    <source>
        <dbReference type="RuleBase" id="RU004327"/>
    </source>
</evidence>
<dbReference type="Proteomes" id="UP000654108">
    <property type="component" value="Unassembled WGS sequence"/>
</dbReference>
<dbReference type="Pfam" id="PF02880">
    <property type="entry name" value="PGM_PMM_III"/>
    <property type="match status" value="1"/>
</dbReference>
<dbReference type="InterPro" id="IPR005844">
    <property type="entry name" value="A-D-PHexomutase_a/b/a-I"/>
</dbReference>
<feature type="active site" description="Phosphoserine intermediate" evidence="6">
    <location>
        <position position="102"/>
    </location>
</feature>
<evidence type="ECO:0000259" key="11">
    <source>
        <dbReference type="Pfam" id="PF02879"/>
    </source>
</evidence>
<dbReference type="RefSeq" id="WP_191777596.1">
    <property type="nucleotide sequence ID" value="NZ_JACYFU010000004.1"/>
</dbReference>
<evidence type="ECO:0000256" key="6">
    <source>
        <dbReference type="HAMAP-Rule" id="MF_01554"/>
    </source>
</evidence>
<dbReference type="AlphaFoldDB" id="A0A927IUJ1"/>
<feature type="binding site" evidence="6">
    <location>
        <position position="247"/>
    </location>
    <ligand>
        <name>Mg(2+)</name>
        <dbReference type="ChEBI" id="CHEBI:18420"/>
    </ligand>
</feature>
<dbReference type="Gene3D" id="3.40.120.10">
    <property type="entry name" value="Alpha-D-Glucose-1,6-Bisphosphate, subunit A, domain 3"/>
    <property type="match status" value="3"/>
</dbReference>
<evidence type="ECO:0000313" key="13">
    <source>
        <dbReference type="EMBL" id="MBD8066977.1"/>
    </source>
</evidence>
<dbReference type="Gene3D" id="3.30.310.50">
    <property type="entry name" value="Alpha-D-phosphohexomutase, C-terminal domain"/>
    <property type="match status" value="1"/>
</dbReference>
<dbReference type="InterPro" id="IPR036900">
    <property type="entry name" value="A-D-PHexomutase_C_sf"/>
</dbReference>
<feature type="modified residue" description="Phosphoserine" evidence="6">
    <location>
        <position position="102"/>
    </location>
</feature>
<dbReference type="InterPro" id="IPR016066">
    <property type="entry name" value="A-D-PHexomutase_CS"/>
</dbReference>
<dbReference type="InterPro" id="IPR016055">
    <property type="entry name" value="A-D-PHexomutase_a/b/a-I/II/III"/>
</dbReference>
<keyword evidence="3 6" id="KW-0479">Metal-binding</keyword>
<feature type="binding site" evidence="6">
    <location>
        <position position="243"/>
    </location>
    <ligand>
        <name>Mg(2+)</name>
        <dbReference type="ChEBI" id="CHEBI:18420"/>
    </ligand>
</feature>
<dbReference type="FunFam" id="3.40.120.10:FF:000001">
    <property type="entry name" value="Phosphoglucosamine mutase"/>
    <property type="match status" value="1"/>
</dbReference>
<comment type="cofactor">
    <cofactor evidence="6">
        <name>Mg(2+)</name>
        <dbReference type="ChEBI" id="CHEBI:18420"/>
    </cofactor>
    <text evidence="6">Binds 1 Mg(2+) ion per subunit.</text>
</comment>
<dbReference type="GO" id="GO:0006048">
    <property type="term" value="P:UDP-N-acetylglucosamine biosynthetic process"/>
    <property type="evidence" value="ECO:0007669"/>
    <property type="project" value="TreeGrafter"/>
</dbReference>
<accession>A0A927IUJ1</accession>
<proteinExistence type="inferred from homology"/>
<dbReference type="InterPro" id="IPR006352">
    <property type="entry name" value="GlmM_bact"/>
</dbReference>
<dbReference type="InterPro" id="IPR005843">
    <property type="entry name" value="A-D-PHexomutase_C"/>
</dbReference>
<keyword evidence="14" id="KW-1185">Reference proteome</keyword>
<comment type="caution">
    <text evidence="13">The sequence shown here is derived from an EMBL/GenBank/DDBJ whole genome shotgun (WGS) entry which is preliminary data.</text>
</comment>
<evidence type="ECO:0000256" key="5">
    <source>
        <dbReference type="ARBA" id="ARBA00023235"/>
    </source>
</evidence>
<dbReference type="SUPFAM" id="SSF53738">
    <property type="entry name" value="Phosphoglucomutase, first 3 domains"/>
    <property type="match status" value="3"/>
</dbReference>
<evidence type="ECO:0000256" key="4">
    <source>
        <dbReference type="ARBA" id="ARBA00022842"/>
    </source>
</evidence>
<evidence type="ECO:0000256" key="7">
    <source>
        <dbReference type="RuleBase" id="RU004326"/>
    </source>
</evidence>
<dbReference type="GO" id="GO:0005975">
    <property type="term" value="P:carbohydrate metabolic process"/>
    <property type="evidence" value="ECO:0007669"/>
    <property type="project" value="InterPro"/>
</dbReference>
<dbReference type="GO" id="GO:0000287">
    <property type="term" value="F:magnesium ion binding"/>
    <property type="evidence" value="ECO:0007669"/>
    <property type="project" value="UniProtKB-UniRule"/>
</dbReference>
<organism evidence="13 14">
    <name type="scientific">Devosia oryzisoli</name>
    <dbReference type="NCBI Taxonomy" id="2774138"/>
    <lineage>
        <taxon>Bacteria</taxon>
        <taxon>Pseudomonadati</taxon>
        <taxon>Pseudomonadota</taxon>
        <taxon>Alphaproteobacteria</taxon>
        <taxon>Hyphomicrobiales</taxon>
        <taxon>Devosiaceae</taxon>
        <taxon>Devosia</taxon>
    </lineage>
</organism>
<gene>
    <name evidence="6" type="primary">glmM</name>
    <name evidence="13" type="ORF">IC608_16005</name>
</gene>
<feature type="domain" description="Alpha-D-phosphohexomutase alpha/beta/alpha" evidence="12">
    <location>
        <begin position="260"/>
        <end position="370"/>
    </location>
</feature>
<feature type="binding site" description="via phosphate group" evidence="6">
    <location>
        <position position="102"/>
    </location>
    <ligand>
        <name>Mg(2+)</name>
        <dbReference type="ChEBI" id="CHEBI:18420"/>
    </ligand>
</feature>
<dbReference type="EMBL" id="JACYFU010000004">
    <property type="protein sequence ID" value="MBD8066977.1"/>
    <property type="molecule type" value="Genomic_DNA"/>
</dbReference>
<dbReference type="InterPro" id="IPR005841">
    <property type="entry name" value="Alpha-D-phosphohexomutase_SF"/>
</dbReference>
<feature type="domain" description="Alpha-D-phosphohexomutase alpha/beta/alpha" evidence="10">
    <location>
        <begin position="3"/>
        <end position="137"/>
    </location>
</feature>
<evidence type="ECO:0000313" key="14">
    <source>
        <dbReference type="Proteomes" id="UP000654108"/>
    </source>
</evidence>
<reference evidence="13" key="1">
    <citation type="submission" date="2020-09" db="EMBL/GenBank/DDBJ databases">
        <title>Genome seq and assembly of Devosia sp.</title>
        <authorList>
            <person name="Chhetri G."/>
        </authorList>
    </citation>
    <scope>NUCLEOTIDE SEQUENCE</scope>
    <source>
        <strain evidence="13">PTR5</strain>
    </source>
</reference>
<comment type="function">
    <text evidence="6 8">Catalyzes the conversion of glucosamine-6-phosphate to glucosamine-1-phosphate.</text>
</comment>
<keyword evidence="2 6" id="KW-0597">Phosphoprotein</keyword>
<dbReference type="PROSITE" id="PS00710">
    <property type="entry name" value="PGM_PMM"/>
    <property type="match status" value="1"/>
</dbReference>
<evidence type="ECO:0000259" key="9">
    <source>
        <dbReference type="Pfam" id="PF00408"/>
    </source>
</evidence>
<feature type="domain" description="Alpha-D-phosphohexomutase C-terminal" evidence="9">
    <location>
        <begin position="386"/>
        <end position="440"/>
    </location>
</feature>
<name>A0A927IUJ1_9HYPH</name>
<keyword evidence="5 6" id="KW-0413">Isomerase</keyword>
<dbReference type="InterPro" id="IPR005846">
    <property type="entry name" value="A-D-PHexomutase_a/b/a-III"/>
</dbReference>
<dbReference type="GO" id="GO:0008966">
    <property type="term" value="F:phosphoglucosamine mutase activity"/>
    <property type="evidence" value="ECO:0007669"/>
    <property type="project" value="UniProtKB-UniRule"/>
</dbReference>
<dbReference type="NCBIfam" id="NF008139">
    <property type="entry name" value="PRK10887.1"/>
    <property type="match status" value="1"/>
</dbReference>
<dbReference type="NCBIfam" id="TIGR01455">
    <property type="entry name" value="glmM"/>
    <property type="match status" value="1"/>
</dbReference>
<comment type="catalytic activity">
    <reaction evidence="6 8">
        <text>alpha-D-glucosamine 1-phosphate = D-glucosamine 6-phosphate</text>
        <dbReference type="Rhea" id="RHEA:23424"/>
        <dbReference type="ChEBI" id="CHEBI:58516"/>
        <dbReference type="ChEBI" id="CHEBI:58725"/>
        <dbReference type="EC" id="5.4.2.10"/>
    </reaction>
</comment>